<keyword evidence="2" id="KW-1185">Reference proteome</keyword>
<evidence type="ECO:0008006" key="3">
    <source>
        <dbReference type="Google" id="ProtNLM"/>
    </source>
</evidence>
<reference evidence="2" key="1">
    <citation type="journal article" date="2019" name="Int. J. Syst. Evol. Microbiol.">
        <title>The Global Catalogue of Microorganisms (GCM) 10K type strain sequencing project: providing services to taxonomists for standard genome sequencing and annotation.</title>
        <authorList>
            <consortium name="The Broad Institute Genomics Platform"/>
            <consortium name="The Broad Institute Genome Sequencing Center for Infectious Disease"/>
            <person name="Wu L."/>
            <person name="Ma J."/>
        </authorList>
    </citation>
    <scope>NUCLEOTIDE SEQUENCE [LARGE SCALE GENOMIC DNA]</scope>
    <source>
        <strain evidence="2">JCM 17839</strain>
    </source>
</reference>
<proteinExistence type="predicted"/>
<dbReference type="EMBL" id="BAABGP010000005">
    <property type="protein sequence ID" value="GAA4480694.1"/>
    <property type="molecule type" value="Genomic_DNA"/>
</dbReference>
<evidence type="ECO:0000313" key="1">
    <source>
        <dbReference type="EMBL" id="GAA4480694.1"/>
    </source>
</evidence>
<evidence type="ECO:0000313" key="2">
    <source>
        <dbReference type="Proteomes" id="UP001500731"/>
    </source>
</evidence>
<gene>
    <name evidence="1" type="ORF">GCM10023171_07940</name>
</gene>
<protein>
    <recommendedName>
        <fullName evidence="3">Phospholipase</fullName>
    </recommendedName>
</protein>
<dbReference type="Proteomes" id="UP001500731">
    <property type="component" value="Unassembled WGS sequence"/>
</dbReference>
<comment type="caution">
    <text evidence="1">The sequence shown here is derived from an EMBL/GenBank/DDBJ whole genome shotgun (WGS) entry which is preliminary data.</text>
</comment>
<dbReference type="SUPFAM" id="SSF53955">
    <property type="entry name" value="Lysozyme-like"/>
    <property type="match status" value="1"/>
</dbReference>
<dbReference type="InterPro" id="IPR023346">
    <property type="entry name" value="Lysozyme-like_dom_sf"/>
</dbReference>
<name>A0ABP8P2H3_9MICO</name>
<dbReference type="RefSeq" id="WP_345184576.1">
    <property type="nucleotide sequence ID" value="NZ_BAABGP010000005.1"/>
</dbReference>
<accession>A0ABP8P2H3</accession>
<sequence>MSRTPLFRSSRSKTITLIGAAALLGVVAVGGAALVGPAVASAAPAQAQVDAVTAYNQRSQVRAALDTAKTALADAAAVNADVKASGLDLGQAKKVVDATGLRSAHDVLSGAANDKAAPHTTLAVAVADYAEKVESQVTEVRTNLTTAVAQKQAADAAAAAAAAAAQAAAEAQATANTPDGARATAQQIMASQYGWGGDQFQCLNSLWNKESGWNYQAYNSSGATGIPQALPGDKMASIASDWETNATTQITWGLGYISSVYGTPCSAWGHSQATDWY</sequence>
<organism evidence="1 2">
    <name type="scientific">Microbacterium panaciterrae</name>
    <dbReference type="NCBI Taxonomy" id="985759"/>
    <lineage>
        <taxon>Bacteria</taxon>
        <taxon>Bacillati</taxon>
        <taxon>Actinomycetota</taxon>
        <taxon>Actinomycetes</taxon>
        <taxon>Micrococcales</taxon>
        <taxon>Microbacteriaceae</taxon>
        <taxon>Microbacterium</taxon>
    </lineage>
</organism>